<dbReference type="InterPro" id="IPR051201">
    <property type="entry name" value="Chloro_Bact_Ser_Proteases"/>
</dbReference>
<evidence type="ECO:0000256" key="1">
    <source>
        <dbReference type="ARBA" id="ARBA00022670"/>
    </source>
</evidence>
<evidence type="ECO:0000313" key="6">
    <source>
        <dbReference type="Proteomes" id="UP000223025"/>
    </source>
</evidence>
<keyword evidence="6" id="KW-1185">Reference proteome</keyword>
<evidence type="ECO:0000256" key="3">
    <source>
        <dbReference type="SAM" id="MobiDB-lite"/>
    </source>
</evidence>
<dbReference type="PANTHER" id="PTHR43343:SF3">
    <property type="entry name" value="PROTEASE DO-LIKE 8, CHLOROPLASTIC"/>
    <property type="match status" value="1"/>
</dbReference>
<dbReference type="OrthoDB" id="2186at10239"/>
<dbReference type="InterPro" id="IPR006531">
    <property type="entry name" value="Gp5/Vgr_OB"/>
</dbReference>
<dbReference type="GeneID" id="40088702"/>
<dbReference type="Pfam" id="PF04717">
    <property type="entry name" value="Phage_base_V"/>
    <property type="match status" value="1"/>
</dbReference>
<dbReference type="SUPFAM" id="SSF50494">
    <property type="entry name" value="Trypsin-like serine proteases"/>
    <property type="match status" value="1"/>
</dbReference>
<dbReference type="GO" id="GO:0006508">
    <property type="term" value="P:proteolysis"/>
    <property type="evidence" value="ECO:0007669"/>
    <property type="project" value="UniProtKB-KW"/>
</dbReference>
<protein>
    <recommendedName>
        <fullName evidence="4">Gp5/Type VI secretion system Vgr protein OB-fold domain-containing protein</fullName>
    </recommendedName>
</protein>
<dbReference type="SUPFAM" id="SSF69349">
    <property type="entry name" value="Phage fibre proteins"/>
    <property type="match status" value="1"/>
</dbReference>
<dbReference type="RefSeq" id="YP_009612364.1">
    <property type="nucleotide sequence ID" value="NC_042013.1"/>
</dbReference>
<dbReference type="GO" id="GO:0008233">
    <property type="term" value="F:peptidase activity"/>
    <property type="evidence" value="ECO:0007669"/>
    <property type="project" value="UniProtKB-KW"/>
</dbReference>
<feature type="compositionally biased region" description="Basic and acidic residues" evidence="3">
    <location>
        <begin position="471"/>
        <end position="485"/>
    </location>
</feature>
<evidence type="ECO:0000313" key="5">
    <source>
        <dbReference type="EMBL" id="ASV44767.1"/>
    </source>
</evidence>
<dbReference type="InterPro" id="IPR023346">
    <property type="entry name" value="Lysozyme-like_dom_sf"/>
</dbReference>
<reference evidence="5 6" key="1">
    <citation type="submission" date="2017-06" db="EMBL/GenBank/DDBJ databases">
        <authorList>
            <person name="Kim H.J."/>
            <person name="Triplett B.A."/>
        </authorList>
    </citation>
    <scope>NUCLEOTIDE SEQUENCE [LARGE SCALE GENOMIC DNA]</scope>
</reference>
<dbReference type="KEGG" id="vg:40088702"/>
<dbReference type="Gene3D" id="2.40.10.120">
    <property type="match status" value="1"/>
</dbReference>
<feature type="region of interest" description="Disordered" evidence="3">
    <location>
        <begin position="391"/>
        <end position="506"/>
    </location>
</feature>
<feature type="compositionally biased region" description="Polar residues" evidence="3">
    <location>
        <begin position="392"/>
        <end position="401"/>
    </location>
</feature>
<dbReference type="Proteomes" id="UP000223025">
    <property type="component" value="Segment"/>
</dbReference>
<sequence length="865" mass="94409">MARATDGYNRSVDTPSGYTQQPDGRATLFDQTYIGFVRKSEDEIRMGRLKVWIPDLGGDSDVEDTWYTVNYCSPFAGATPIAKYDNQDPSRHPDGNKRDGKTMEDTQISYGFWMVPPDMDTEVIVMFINGDPNKGIWIGCLYKQYMNHMVPGIPRNNSFQDGESGELPPVVEYNKRSDIGNNDDPTRARYDPLHYGLKMQGLYTDPQRGPASSGARRESPSKVFGFLTPDGSQIYADDLECNQFIRLRTKSGVQVLIHETDGYIYMNSKRGNSWLQISDDGIDMYSTKGVNLHSTGGYNFHTDKDYNLHIGGNFNVFTEGDFKVSTVGNVDMLSGKDMRQDVGGAFHSTIKANRNIKIEGSDNLKITGNQSIHSDKVVTFSGGQLIVLKAPSITQNNSGDANQPEEPATAEGKEPTDTPDRELKETYPGDERKSITERMPTHEPFDQHADQPPVNKDDPSGAGATQGDTPASEKEIAEQEKENANKTDASGGKTQAAPNEKGTKPMLDLIGKTEGTDKGDGYNETLAYGKFTGGDVNLTGMTLGEIDRLQTNMLNHPDNNWNSSAVGRYQIVRTTLRGLKSEMGYSDSTLFTPAVQDAMANKLLERRGLNSWQNGKISDAQFMNNLSKEWASLPKSNGRGTYAGQGVGASAGTVVQTLDQMRANPVSVQFEDEQYDTGLEDAERSSYMNVGKVINGTSVGTCVLTDNSGTLITNAHVVGVKSTIGTTYEVQIGRSSRRATLIRINAEKDIAQLRLVEYSDLVPITTGGEMKANDTIYSFGYALGKTFTRIEAVYTGENNRKSKYSDPGGESDGLIVSGLSVMKTIGVAGLKPGMSGGPVLDKYGRLIGINAATIPGQAEARFIPL</sequence>
<dbReference type="Gene3D" id="1.10.530.10">
    <property type="match status" value="1"/>
</dbReference>
<dbReference type="PANTHER" id="PTHR43343">
    <property type="entry name" value="PEPTIDASE S12"/>
    <property type="match status" value="1"/>
</dbReference>
<feature type="compositionally biased region" description="Polar residues" evidence="3">
    <location>
        <begin position="11"/>
        <end position="22"/>
    </location>
</feature>
<evidence type="ECO:0000259" key="4">
    <source>
        <dbReference type="Pfam" id="PF04717"/>
    </source>
</evidence>
<keyword evidence="2" id="KW-0378">Hydrolase</keyword>
<accession>A0A223W0P2</accession>
<evidence type="ECO:0000256" key="2">
    <source>
        <dbReference type="ARBA" id="ARBA00022801"/>
    </source>
</evidence>
<dbReference type="InterPro" id="IPR009003">
    <property type="entry name" value="Peptidase_S1_PA"/>
</dbReference>
<feature type="region of interest" description="Disordered" evidence="3">
    <location>
        <begin position="1"/>
        <end position="24"/>
    </location>
</feature>
<dbReference type="Pfam" id="PF13365">
    <property type="entry name" value="Trypsin_2"/>
    <property type="match status" value="1"/>
</dbReference>
<feature type="region of interest" description="Disordered" evidence="3">
    <location>
        <begin position="82"/>
        <end position="102"/>
    </location>
</feature>
<feature type="compositionally biased region" description="Polar residues" evidence="3">
    <location>
        <begin position="486"/>
        <end position="497"/>
    </location>
</feature>
<keyword evidence="1" id="KW-0645">Protease</keyword>
<feature type="compositionally biased region" description="Basic and acidic residues" evidence="3">
    <location>
        <begin position="85"/>
        <end position="102"/>
    </location>
</feature>
<dbReference type="EMBL" id="MF403008">
    <property type="protein sequence ID" value="ASV44767.1"/>
    <property type="molecule type" value="Genomic_DNA"/>
</dbReference>
<dbReference type="SUPFAM" id="SSF53955">
    <property type="entry name" value="Lysozyme-like"/>
    <property type="match status" value="1"/>
</dbReference>
<feature type="compositionally biased region" description="Basic and acidic residues" evidence="3">
    <location>
        <begin position="411"/>
        <end position="459"/>
    </location>
</feature>
<proteinExistence type="predicted"/>
<organism evidence="5 6">
    <name type="scientific">Agrobacterium phage Atu_ph07</name>
    <dbReference type="NCBI Taxonomy" id="2024264"/>
    <lineage>
        <taxon>Viruses</taxon>
        <taxon>Duplodnaviria</taxon>
        <taxon>Heunggongvirae</taxon>
        <taxon>Uroviricota</taxon>
        <taxon>Caudoviricetes</taxon>
        <taxon>Polybotosvirus</taxon>
        <taxon>Polybotosvirus Atuph07</taxon>
    </lineage>
</organism>
<name>A0A223W0P2_9CAUD</name>
<feature type="domain" description="Gp5/Type VI secretion system Vgr protein OB-fold" evidence="4">
    <location>
        <begin position="110"/>
        <end position="142"/>
    </location>
</feature>